<organism evidence="4 5">
    <name type="scientific">Leucocoprinus leucothites</name>
    <dbReference type="NCBI Taxonomy" id="201217"/>
    <lineage>
        <taxon>Eukaryota</taxon>
        <taxon>Fungi</taxon>
        <taxon>Dikarya</taxon>
        <taxon>Basidiomycota</taxon>
        <taxon>Agaricomycotina</taxon>
        <taxon>Agaricomycetes</taxon>
        <taxon>Agaricomycetidae</taxon>
        <taxon>Agaricales</taxon>
        <taxon>Agaricineae</taxon>
        <taxon>Agaricaceae</taxon>
        <taxon>Leucocoprinus</taxon>
    </lineage>
</organism>
<dbReference type="EMBL" id="JAACJO010000004">
    <property type="protein sequence ID" value="KAF5359849.1"/>
    <property type="molecule type" value="Genomic_DNA"/>
</dbReference>
<sequence>MSSPNVISLVAADHPVRSVVVLKSSKAEIVRTFKIALKAGQNKITISKLPSTIDTQSVRISGLNSTGSVNRSFLSDVVCSVSDASDDASSAIIHALEVQEGTLIDEKKVLDTQAEVLVKYAKSLSGEHASPEVVNNFLTTFVEHGKSNIRAIAKIDAQIEEINKKIKAEKKTISAVKGSANTELTAVITADKDTNIELRLTYIVNDTNWSPTYELHAVTGDDGQPSRTVSLHYRACITQSTGEDWTNAALTLSTVATDAIVKQIPKLAPVRINVAVAYNNRPQHGPQIFQSQNQFQSAQRGGFNAFNIPARAPPPPPPPVPAAPGGSLFGATAPATSGTTGFGAFAPPAASDISQPASTPDEAVDEAEASGNESEAPEKLVTQTPMALAYSVRGKSSIPSDGKEHIVTIAVLSFETDVEYVSVPRVDPRVYLQCEVKNDSEYRLLPGPVSVILDDSYVSKTTISDVERNDVFNFTLGDDPSVLVSYSRLSKTVKEGKGSFADTANITTYTTSITVQNKHAFSIEKLVVRDALPISNDSRVRVILRQPKELIEAKEGVYVKVERPKKAAGSEGDGDGDVEDEDNEGLKAKWTKEKEGFYEYKWRVDPDGKIGLQTIFETRASSDLTCTFTEAIFGFGQKK</sequence>
<gene>
    <name evidence="4" type="ORF">D9756_002925</name>
</gene>
<feature type="region of interest" description="Disordered" evidence="1">
    <location>
        <begin position="564"/>
        <end position="586"/>
    </location>
</feature>
<dbReference type="InterPro" id="IPR037291">
    <property type="entry name" value="DUF4139"/>
</dbReference>
<evidence type="ECO:0000256" key="1">
    <source>
        <dbReference type="SAM" id="MobiDB-lite"/>
    </source>
</evidence>
<accession>A0A8H5G7J8</accession>
<feature type="compositionally biased region" description="Acidic residues" evidence="1">
    <location>
        <begin position="572"/>
        <end position="583"/>
    </location>
</feature>
<dbReference type="Proteomes" id="UP000559027">
    <property type="component" value="Unassembled WGS sequence"/>
</dbReference>
<dbReference type="NCBIfam" id="TIGR02231">
    <property type="entry name" value="mucoidy inhibitor MuiA family protein"/>
    <property type="match status" value="2"/>
</dbReference>
<evidence type="ECO:0000313" key="4">
    <source>
        <dbReference type="EMBL" id="KAF5359849.1"/>
    </source>
</evidence>
<evidence type="ECO:0008006" key="6">
    <source>
        <dbReference type="Google" id="ProtNLM"/>
    </source>
</evidence>
<dbReference type="Pfam" id="PF13598">
    <property type="entry name" value="DUF4139"/>
    <property type="match status" value="1"/>
</dbReference>
<dbReference type="InterPro" id="IPR011935">
    <property type="entry name" value="CHP02231"/>
</dbReference>
<dbReference type="PANTHER" id="PTHR31005">
    <property type="entry name" value="DUF4139 DOMAIN-CONTAINING PROTEIN"/>
    <property type="match status" value="1"/>
</dbReference>
<dbReference type="InterPro" id="IPR025554">
    <property type="entry name" value="DUF4140"/>
</dbReference>
<name>A0A8H5G7J8_9AGAR</name>
<proteinExistence type="predicted"/>
<dbReference type="PANTHER" id="PTHR31005:SF8">
    <property type="entry name" value="DUF4139 DOMAIN-CONTAINING PROTEIN"/>
    <property type="match status" value="1"/>
</dbReference>
<protein>
    <recommendedName>
        <fullName evidence="6">Protein F37C4.5</fullName>
    </recommendedName>
</protein>
<evidence type="ECO:0000313" key="5">
    <source>
        <dbReference type="Proteomes" id="UP000559027"/>
    </source>
</evidence>
<feature type="region of interest" description="Disordered" evidence="1">
    <location>
        <begin position="348"/>
        <end position="381"/>
    </location>
</feature>
<evidence type="ECO:0000259" key="3">
    <source>
        <dbReference type="Pfam" id="PF13600"/>
    </source>
</evidence>
<reference evidence="4 5" key="1">
    <citation type="journal article" date="2020" name="ISME J.">
        <title>Uncovering the hidden diversity of litter-decomposition mechanisms in mushroom-forming fungi.</title>
        <authorList>
            <person name="Floudas D."/>
            <person name="Bentzer J."/>
            <person name="Ahren D."/>
            <person name="Johansson T."/>
            <person name="Persson P."/>
            <person name="Tunlid A."/>
        </authorList>
    </citation>
    <scope>NUCLEOTIDE SEQUENCE [LARGE SCALE GENOMIC DNA]</scope>
    <source>
        <strain evidence="4 5">CBS 146.42</strain>
    </source>
</reference>
<comment type="caution">
    <text evidence="4">The sequence shown here is derived from an EMBL/GenBank/DDBJ whole genome shotgun (WGS) entry which is preliminary data.</text>
</comment>
<feature type="domain" description="DUF4140" evidence="3">
    <location>
        <begin position="20"/>
        <end position="117"/>
    </location>
</feature>
<evidence type="ECO:0000259" key="2">
    <source>
        <dbReference type="Pfam" id="PF13598"/>
    </source>
</evidence>
<dbReference type="OrthoDB" id="10068793at2759"/>
<feature type="domain" description="DUF4139" evidence="2">
    <location>
        <begin position="198"/>
        <end position="555"/>
    </location>
</feature>
<dbReference type="Pfam" id="PF13600">
    <property type="entry name" value="DUF4140"/>
    <property type="match status" value="1"/>
</dbReference>
<dbReference type="AlphaFoldDB" id="A0A8H5G7J8"/>
<keyword evidence="5" id="KW-1185">Reference proteome</keyword>